<name>A0A1L6MZ55_9BACT</name>
<keyword evidence="8" id="KW-1185">Reference proteome</keyword>
<evidence type="ECO:0000313" key="7">
    <source>
        <dbReference type="EMBL" id="APS00718.1"/>
    </source>
</evidence>
<evidence type="ECO:0000256" key="2">
    <source>
        <dbReference type="ARBA" id="ARBA00022552"/>
    </source>
</evidence>
<keyword evidence="4 6" id="KW-0808">Transferase</keyword>
<keyword evidence="5 6" id="KW-0949">S-adenosyl-L-methionine</keyword>
<evidence type="ECO:0000256" key="4">
    <source>
        <dbReference type="ARBA" id="ARBA00022679"/>
    </source>
</evidence>
<feature type="binding site" evidence="6">
    <location>
        <position position="76"/>
    </location>
    <ligand>
        <name>S-adenosyl-L-methionine</name>
        <dbReference type="ChEBI" id="CHEBI:59789"/>
    </ligand>
</feature>
<dbReference type="InterPro" id="IPR029063">
    <property type="entry name" value="SAM-dependent_MTases_sf"/>
</dbReference>
<feature type="binding site" evidence="6">
    <location>
        <begin position="127"/>
        <end position="128"/>
    </location>
    <ligand>
        <name>S-adenosyl-L-methionine</name>
        <dbReference type="ChEBI" id="CHEBI:59789"/>
    </ligand>
</feature>
<dbReference type="RefSeq" id="WP_075277387.1">
    <property type="nucleotide sequence ID" value="NZ_CP016908.1"/>
</dbReference>
<dbReference type="InterPro" id="IPR003682">
    <property type="entry name" value="rRNA_ssu_MeTfrase_G"/>
</dbReference>
<dbReference type="KEGG" id="pabo:BCY86_08530"/>
<dbReference type="AlphaFoldDB" id="A0A1L6MZ55"/>
<feature type="binding site" evidence="6">
    <location>
        <position position="143"/>
    </location>
    <ligand>
        <name>S-adenosyl-L-methionine</name>
        <dbReference type="ChEBI" id="CHEBI:59789"/>
    </ligand>
</feature>
<keyword evidence="1 6" id="KW-0963">Cytoplasm</keyword>
<comment type="subcellular location">
    <subcellularLocation>
        <location evidence="6">Cytoplasm</location>
    </subcellularLocation>
</comment>
<keyword evidence="2 6" id="KW-0698">rRNA processing</keyword>
<evidence type="ECO:0000256" key="3">
    <source>
        <dbReference type="ARBA" id="ARBA00022603"/>
    </source>
</evidence>
<evidence type="ECO:0000256" key="1">
    <source>
        <dbReference type="ARBA" id="ARBA00022490"/>
    </source>
</evidence>
<comment type="caution">
    <text evidence="6">Lacks conserved residue(s) required for the propagation of feature annotation.</text>
</comment>
<dbReference type="STRING" id="1882918.BCY86_08530"/>
<dbReference type="CDD" id="cd02440">
    <property type="entry name" value="AdoMet_MTases"/>
    <property type="match status" value="1"/>
</dbReference>
<evidence type="ECO:0000256" key="6">
    <source>
        <dbReference type="HAMAP-Rule" id="MF_00074"/>
    </source>
</evidence>
<dbReference type="Proteomes" id="UP000185544">
    <property type="component" value="Chromosome"/>
</dbReference>
<protein>
    <recommendedName>
        <fullName evidence="6">Ribosomal RNA small subunit methyltransferase G</fullName>
        <ecNumber evidence="6">2.1.1.-</ecNumber>
    </recommendedName>
    <alternativeName>
        <fullName evidence="6">16S rRNA 7-methylguanosine methyltransferase</fullName>
        <shortName evidence="6">16S rRNA m7G methyltransferase</shortName>
    </alternativeName>
</protein>
<comment type="function">
    <text evidence="6">Specifically methylates the N7 position of a guanine in 16S rRNA.</text>
</comment>
<gene>
    <name evidence="6" type="primary">rsmG</name>
    <name evidence="7" type="ORF">BCY86_08530</name>
</gene>
<dbReference type="GO" id="GO:0005829">
    <property type="term" value="C:cytosol"/>
    <property type="evidence" value="ECO:0007669"/>
    <property type="project" value="TreeGrafter"/>
</dbReference>
<dbReference type="GO" id="GO:0070043">
    <property type="term" value="F:rRNA (guanine-N7-)-methyltransferase activity"/>
    <property type="evidence" value="ECO:0007669"/>
    <property type="project" value="UniProtKB-UniRule"/>
</dbReference>
<dbReference type="SUPFAM" id="SSF53335">
    <property type="entry name" value="S-adenosyl-L-methionine-dependent methyltransferases"/>
    <property type="match status" value="1"/>
</dbReference>
<dbReference type="Pfam" id="PF02527">
    <property type="entry name" value="GidB"/>
    <property type="match status" value="1"/>
</dbReference>
<dbReference type="PANTHER" id="PTHR31760">
    <property type="entry name" value="S-ADENOSYL-L-METHIONINE-DEPENDENT METHYLTRANSFERASES SUPERFAMILY PROTEIN"/>
    <property type="match status" value="1"/>
</dbReference>
<keyword evidence="3 6" id="KW-0489">Methyltransferase</keyword>
<sequence>MRDALAPLLDRVLESCSQGLQAREPLLQWLHLLSEWNQHVNLTAASSASELVELMVTDAQILSERIPFSATVVDVGTGGGSPGLALGILRPDLHVTLVEPLSKRVAFLRTTLHRIGRDNFHLEPVQGERLLADSPRFEVAMSRATLPPIEWLQLGVQLIKKEGGVWLFLAKESPPSWNAAILEELVPYQWPFRKEYKRSAARYRRQLLTPS</sequence>
<evidence type="ECO:0000256" key="5">
    <source>
        <dbReference type="ARBA" id="ARBA00022691"/>
    </source>
</evidence>
<dbReference type="EMBL" id="CP016908">
    <property type="protein sequence ID" value="APS00718.1"/>
    <property type="molecule type" value="Genomic_DNA"/>
</dbReference>
<comment type="similarity">
    <text evidence="6">Belongs to the methyltransferase superfamily. RNA methyltransferase RsmG family.</text>
</comment>
<dbReference type="PANTHER" id="PTHR31760:SF0">
    <property type="entry name" value="S-ADENOSYL-L-METHIONINE-DEPENDENT METHYLTRANSFERASES SUPERFAMILY PROTEIN"/>
    <property type="match status" value="1"/>
</dbReference>
<dbReference type="Gene3D" id="3.40.50.150">
    <property type="entry name" value="Vaccinia Virus protein VP39"/>
    <property type="match status" value="1"/>
</dbReference>
<reference evidence="7 8" key="1">
    <citation type="submission" date="2016-08" db="EMBL/GenBank/DDBJ databases">
        <title>Identification and validation of antigenic proteins from Pajaroellobacter abortibovis using de-novo genome sequence assembly and reverse vaccinology.</title>
        <authorList>
            <person name="Welly B.T."/>
            <person name="Miller M.R."/>
            <person name="Stott J.L."/>
            <person name="Blanchard M.T."/>
            <person name="Islas-Trejo A.D."/>
            <person name="O'Rourke S.M."/>
            <person name="Young A.E."/>
            <person name="Medrano J.F."/>
            <person name="Van Eenennaam A.L."/>
        </authorList>
    </citation>
    <scope>NUCLEOTIDE SEQUENCE [LARGE SCALE GENOMIC DNA]</scope>
    <source>
        <strain evidence="7 8">BTF92-0548A/99-0131</strain>
    </source>
</reference>
<evidence type="ECO:0000313" key="8">
    <source>
        <dbReference type="Proteomes" id="UP000185544"/>
    </source>
</evidence>
<dbReference type="OrthoDB" id="9808773at2"/>
<dbReference type="HAMAP" id="MF_00074">
    <property type="entry name" value="16SrRNA_methyltr_G"/>
    <property type="match status" value="1"/>
</dbReference>
<dbReference type="EC" id="2.1.1.-" evidence="6"/>
<accession>A0A1L6MZ55</accession>
<proteinExistence type="inferred from homology"/>
<organism evidence="7 8">
    <name type="scientific">Pajaroellobacter abortibovis</name>
    <dbReference type="NCBI Taxonomy" id="1882918"/>
    <lineage>
        <taxon>Bacteria</taxon>
        <taxon>Pseudomonadati</taxon>
        <taxon>Myxococcota</taxon>
        <taxon>Polyangia</taxon>
        <taxon>Polyangiales</taxon>
        <taxon>Polyangiaceae</taxon>
    </lineage>
</organism>